<evidence type="ECO:0000256" key="1">
    <source>
        <dbReference type="SAM" id="MobiDB-lite"/>
    </source>
</evidence>
<comment type="caution">
    <text evidence="2">The sequence shown here is derived from an EMBL/GenBank/DDBJ whole genome shotgun (WGS) entry which is preliminary data.</text>
</comment>
<feature type="compositionally biased region" description="Basic and acidic residues" evidence="1">
    <location>
        <begin position="1"/>
        <end position="15"/>
    </location>
</feature>
<feature type="region of interest" description="Disordered" evidence="1">
    <location>
        <begin position="1"/>
        <end position="109"/>
    </location>
</feature>
<reference evidence="2 3" key="1">
    <citation type="journal article" date="2021" name="BMC Genomics">
        <title>Datura genome reveals duplications of psychoactive alkaloid biosynthetic genes and high mutation rate following tissue culture.</title>
        <authorList>
            <person name="Rajewski A."/>
            <person name="Carter-House D."/>
            <person name="Stajich J."/>
            <person name="Litt A."/>
        </authorList>
    </citation>
    <scope>NUCLEOTIDE SEQUENCE [LARGE SCALE GENOMIC DNA]</scope>
    <source>
        <strain evidence="2">AR-01</strain>
    </source>
</reference>
<feature type="non-terminal residue" evidence="2">
    <location>
        <position position="1"/>
    </location>
</feature>
<gene>
    <name evidence="2" type="ORF">HAX54_023928</name>
</gene>
<proteinExistence type="predicted"/>
<name>A0ABS8Y7J7_DATST</name>
<feature type="compositionally biased region" description="Polar residues" evidence="1">
    <location>
        <begin position="95"/>
        <end position="106"/>
    </location>
</feature>
<accession>A0ABS8Y7J7</accession>
<protein>
    <submittedName>
        <fullName evidence="2">Uncharacterized protein</fullName>
    </submittedName>
</protein>
<evidence type="ECO:0000313" key="2">
    <source>
        <dbReference type="EMBL" id="MCE5166675.1"/>
    </source>
</evidence>
<keyword evidence="3" id="KW-1185">Reference proteome</keyword>
<dbReference type="EMBL" id="JACEIK010029071">
    <property type="protein sequence ID" value="MCE5166675.1"/>
    <property type="molecule type" value="Genomic_DNA"/>
</dbReference>
<organism evidence="2 3">
    <name type="scientific">Datura stramonium</name>
    <name type="common">Jimsonweed</name>
    <name type="synonym">Common thornapple</name>
    <dbReference type="NCBI Taxonomy" id="4076"/>
    <lineage>
        <taxon>Eukaryota</taxon>
        <taxon>Viridiplantae</taxon>
        <taxon>Streptophyta</taxon>
        <taxon>Embryophyta</taxon>
        <taxon>Tracheophyta</taxon>
        <taxon>Spermatophyta</taxon>
        <taxon>Magnoliopsida</taxon>
        <taxon>eudicotyledons</taxon>
        <taxon>Gunneridae</taxon>
        <taxon>Pentapetalae</taxon>
        <taxon>asterids</taxon>
        <taxon>lamiids</taxon>
        <taxon>Solanales</taxon>
        <taxon>Solanaceae</taxon>
        <taxon>Solanoideae</taxon>
        <taxon>Datureae</taxon>
        <taxon>Datura</taxon>
    </lineage>
</organism>
<sequence>ADDSSHGTDISREAVEQNTTPPNSIPTHDEVVAPMPSKPAPEEAEVLAPMPPTIELAETDTLGSSTSKSISDHVTDSENSSESSDVHVIEDLVSNDGQEMNTQARGNQELHEPSMISAYNPQGIPLEVDLSNWFGLKANTNVTSGIKDHTILSWLR</sequence>
<feature type="compositionally biased region" description="Polar residues" evidence="1">
    <location>
        <begin position="16"/>
        <end position="26"/>
    </location>
</feature>
<dbReference type="Proteomes" id="UP000823775">
    <property type="component" value="Unassembled WGS sequence"/>
</dbReference>
<evidence type="ECO:0000313" key="3">
    <source>
        <dbReference type="Proteomes" id="UP000823775"/>
    </source>
</evidence>